<comment type="subcellular location">
    <subcellularLocation>
        <location evidence="1">Membrane</location>
        <topology evidence="1">Multi-pass membrane protein</topology>
    </subcellularLocation>
</comment>
<organism evidence="7 8">
    <name type="scientific">Lymnaea stagnalis</name>
    <name type="common">Great pond snail</name>
    <name type="synonym">Helix stagnalis</name>
    <dbReference type="NCBI Taxonomy" id="6523"/>
    <lineage>
        <taxon>Eukaryota</taxon>
        <taxon>Metazoa</taxon>
        <taxon>Spiralia</taxon>
        <taxon>Lophotrochozoa</taxon>
        <taxon>Mollusca</taxon>
        <taxon>Gastropoda</taxon>
        <taxon>Heterobranchia</taxon>
        <taxon>Euthyneura</taxon>
        <taxon>Panpulmonata</taxon>
        <taxon>Hygrophila</taxon>
        <taxon>Lymnaeoidea</taxon>
        <taxon>Lymnaeidae</taxon>
        <taxon>Lymnaea</taxon>
    </lineage>
</organism>
<protein>
    <recommendedName>
        <fullName evidence="6">UBA domain-containing protein</fullName>
    </recommendedName>
</protein>
<sequence length="345" mass="39093">MIALVGPAGFYGAPVTKILLCHGVITYFLFTFPLQHFHHWFHYNQDVYAKQQFRKMFMSKIVFLDLPDLIFTSLLIYNFRIFERRFGSRKFVSHLIATSILGSLLELLVFAVLNILDIRLGDMPTGLFSMVFPLYVPFYCSVPRVALMSLMGVPFTGKTVNYILGLQMASARAENILVVGCAILAGVLWRANFLKVQNVLQVPKLVGNQFDLCLGRFLESAESPKISLPMGATLELQQRERLDRIEEQMMMSALQSSRRMEIGRPQPLNLAHGLFGNINVNRNLPQNLSNQAGDTNLPDIPDSGVLEDQIRQFVEMGFSDERVRQALRSANNNPRLATNFLLQDM</sequence>
<dbReference type="InterPro" id="IPR035952">
    <property type="entry name" value="Rhomboid-like_sf"/>
</dbReference>
<keyword evidence="3 5" id="KW-1133">Transmembrane helix</keyword>
<proteinExistence type="predicted"/>
<feature type="transmembrane region" description="Helical" evidence="5">
    <location>
        <begin position="18"/>
        <end position="37"/>
    </location>
</feature>
<evidence type="ECO:0000259" key="6">
    <source>
        <dbReference type="PROSITE" id="PS50030"/>
    </source>
</evidence>
<dbReference type="EMBL" id="CAXITT010000913">
    <property type="protein sequence ID" value="CAL1547183.1"/>
    <property type="molecule type" value="Genomic_DNA"/>
</dbReference>
<evidence type="ECO:0000256" key="2">
    <source>
        <dbReference type="ARBA" id="ARBA00022692"/>
    </source>
</evidence>
<gene>
    <name evidence="7" type="ORF">GSLYS_00020508001</name>
</gene>
<evidence type="ECO:0000256" key="1">
    <source>
        <dbReference type="ARBA" id="ARBA00004141"/>
    </source>
</evidence>
<feature type="domain" description="UBA" evidence="6">
    <location>
        <begin position="304"/>
        <end position="344"/>
    </location>
</feature>
<feature type="transmembrane region" description="Helical" evidence="5">
    <location>
        <begin position="91"/>
        <end position="116"/>
    </location>
</feature>
<reference evidence="7 8" key="1">
    <citation type="submission" date="2024-04" db="EMBL/GenBank/DDBJ databases">
        <authorList>
            <consortium name="Genoscope - CEA"/>
            <person name="William W."/>
        </authorList>
    </citation>
    <scope>NUCLEOTIDE SEQUENCE [LARGE SCALE GENOMIC DNA]</scope>
</reference>
<dbReference type="Proteomes" id="UP001497497">
    <property type="component" value="Unassembled WGS sequence"/>
</dbReference>
<evidence type="ECO:0000256" key="4">
    <source>
        <dbReference type="ARBA" id="ARBA00023136"/>
    </source>
</evidence>
<feature type="transmembrane region" description="Helical" evidence="5">
    <location>
        <begin position="136"/>
        <end position="155"/>
    </location>
</feature>
<dbReference type="InterPro" id="IPR009060">
    <property type="entry name" value="UBA-like_sf"/>
</dbReference>
<dbReference type="SUPFAM" id="SSF46934">
    <property type="entry name" value="UBA-like"/>
    <property type="match status" value="1"/>
</dbReference>
<name>A0AAV2ILZ4_LYMST</name>
<keyword evidence="2 5" id="KW-0812">Transmembrane</keyword>
<dbReference type="Pfam" id="PF00627">
    <property type="entry name" value="UBA"/>
    <property type="match status" value="1"/>
</dbReference>
<dbReference type="SMART" id="SM00165">
    <property type="entry name" value="UBA"/>
    <property type="match status" value="1"/>
</dbReference>
<keyword evidence="4 5" id="KW-0472">Membrane</keyword>
<dbReference type="PROSITE" id="PS50030">
    <property type="entry name" value="UBA"/>
    <property type="match status" value="1"/>
</dbReference>
<dbReference type="PANTHER" id="PTHR43066:SF21">
    <property type="entry name" value="UBIQUITIN-ASSOCIATED DOMAIN-CONTAINING PROTEIN 2"/>
    <property type="match status" value="1"/>
</dbReference>
<feature type="transmembrane region" description="Helical" evidence="5">
    <location>
        <begin position="176"/>
        <end position="194"/>
    </location>
</feature>
<dbReference type="Gene3D" id="1.10.8.10">
    <property type="entry name" value="DNA helicase RuvA subunit, C-terminal domain"/>
    <property type="match status" value="1"/>
</dbReference>
<dbReference type="PANTHER" id="PTHR43066">
    <property type="entry name" value="RHOMBOID-RELATED PROTEIN"/>
    <property type="match status" value="1"/>
</dbReference>
<evidence type="ECO:0000313" key="7">
    <source>
        <dbReference type="EMBL" id="CAL1547183.1"/>
    </source>
</evidence>
<evidence type="ECO:0000256" key="3">
    <source>
        <dbReference type="ARBA" id="ARBA00022989"/>
    </source>
</evidence>
<feature type="transmembrane region" description="Helical" evidence="5">
    <location>
        <begin position="57"/>
        <end position="79"/>
    </location>
</feature>
<dbReference type="GO" id="GO:0016020">
    <property type="term" value="C:membrane"/>
    <property type="evidence" value="ECO:0007669"/>
    <property type="project" value="UniProtKB-SubCell"/>
</dbReference>
<evidence type="ECO:0000313" key="8">
    <source>
        <dbReference type="Proteomes" id="UP001497497"/>
    </source>
</evidence>
<evidence type="ECO:0000256" key="5">
    <source>
        <dbReference type="SAM" id="Phobius"/>
    </source>
</evidence>
<dbReference type="GO" id="GO:0004252">
    <property type="term" value="F:serine-type endopeptidase activity"/>
    <property type="evidence" value="ECO:0007669"/>
    <property type="project" value="TreeGrafter"/>
</dbReference>
<keyword evidence="8" id="KW-1185">Reference proteome</keyword>
<dbReference type="InterPro" id="IPR015940">
    <property type="entry name" value="UBA"/>
</dbReference>
<dbReference type="AlphaFoldDB" id="A0AAV2ILZ4"/>
<comment type="caution">
    <text evidence="7">The sequence shown here is derived from an EMBL/GenBank/DDBJ whole genome shotgun (WGS) entry which is preliminary data.</text>
</comment>
<accession>A0AAV2ILZ4</accession>
<dbReference type="SUPFAM" id="SSF144091">
    <property type="entry name" value="Rhomboid-like"/>
    <property type="match status" value="1"/>
</dbReference>